<proteinExistence type="predicted"/>
<dbReference type="Proteomes" id="UP000214720">
    <property type="component" value="Unassembled WGS sequence"/>
</dbReference>
<evidence type="ECO:0000313" key="3">
    <source>
        <dbReference type="Proteomes" id="UP000214720"/>
    </source>
</evidence>
<accession>A0A226X9V1</accession>
<feature type="signal peptide" evidence="1">
    <location>
        <begin position="1"/>
        <end position="23"/>
    </location>
</feature>
<feature type="chain" id="PRO_5012443576" evidence="1">
    <location>
        <begin position="24"/>
        <end position="45"/>
    </location>
</feature>
<reference evidence="3" key="1">
    <citation type="submission" date="2017-01" db="EMBL/GenBank/DDBJ databases">
        <title>Genome Analysis of Deinococcus marmoris KOPRI26562.</title>
        <authorList>
            <person name="Kim J.H."/>
            <person name="Oh H.-M."/>
        </authorList>
    </citation>
    <scope>NUCLEOTIDE SEQUENCE [LARGE SCALE GENOMIC DNA]</scope>
    <source>
        <strain evidence="3">PAMC 26633</strain>
    </source>
</reference>
<comment type="caution">
    <text evidence="2">The sequence shown here is derived from an EMBL/GenBank/DDBJ whole genome shotgun (WGS) entry which is preliminary data.</text>
</comment>
<gene>
    <name evidence="2" type="ORF">BSU04_05600</name>
</gene>
<sequence length="45" mass="5075">MKKTILAVITAALTLGAFSSAFAEDHHHRVCHKVKVHGHWQTRCH</sequence>
<protein>
    <submittedName>
        <fullName evidence="2">Uncharacterized protein</fullName>
    </submittedName>
</protein>
<name>A0A226X9V1_CABSO</name>
<evidence type="ECO:0000313" key="2">
    <source>
        <dbReference type="EMBL" id="OXC79727.1"/>
    </source>
</evidence>
<evidence type="ECO:0000256" key="1">
    <source>
        <dbReference type="SAM" id="SignalP"/>
    </source>
</evidence>
<keyword evidence="1" id="KW-0732">Signal</keyword>
<dbReference type="EMBL" id="MTHB01000032">
    <property type="protein sequence ID" value="OXC79727.1"/>
    <property type="molecule type" value="Genomic_DNA"/>
</dbReference>
<dbReference type="AlphaFoldDB" id="A0A226X9V1"/>
<organism evidence="2 3">
    <name type="scientific">Caballeronia sordidicola</name>
    <name type="common">Burkholderia sordidicola</name>
    <dbReference type="NCBI Taxonomy" id="196367"/>
    <lineage>
        <taxon>Bacteria</taxon>
        <taxon>Pseudomonadati</taxon>
        <taxon>Pseudomonadota</taxon>
        <taxon>Betaproteobacteria</taxon>
        <taxon>Burkholderiales</taxon>
        <taxon>Burkholderiaceae</taxon>
        <taxon>Caballeronia</taxon>
    </lineage>
</organism>